<evidence type="ECO:0000259" key="2">
    <source>
        <dbReference type="Pfam" id="PF00892"/>
    </source>
</evidence>
<feature type="transmembrane region" description="Helical" evidence="1">
    <location>
        <begin position="150"/>
        <end position="168"/>
    </location>
</feature>
<dbReference type="PANTHER" id="PTHR22911:SF135">
    <property type="entry name" value="BLR4310 PROTEIN"/>
    <property type="match status" value="1"/>
</dbReference>
<feature type="domain" description="EamA" evidence="2">
    <location>
        <begin position="7"/>
        <end position="140"/>
    </location>
</feature>
<dbReference type="Proteomes" id="UP000035017">
    <property type="component" value="Unassembled WGS sequence"/>
</dbReference>
<reference evidence="3 4" key="1">
    <citation type="submission" date="2014-12" db="EMBL/GenBank/DDBJ databases">
        <title>16Stimator: statistical estimation of ribosomal gene copy numbers from draft genome assemblies.</title>
        <authorList>
            <person name="Perisin M.A."/>
            <person name="Vetter M."/>
            <person name="Gilbert J.A."/>
            <person name="Bergelson J."/>
        </authorList>
    </citation>
    <scope>NUCLEOTIDE SEQUENCE [LARGE SCALE GENOMIC DNA]</scope>
    <source>
        <strain evidence="3 4">MEJ076</strain>
    </source>
</reference>
<comment type="caution">
    <text evidence="3">The sequence shown here is derived from an EMBL/GenBank/DDBJ whole genome shotgun (WGS) entry which is preliminary data.</text>
</comment>
<feature type="transmembrane region" description="Helical" evidence="1">
    <location>
        <begin position="180"/>
        <end position="201"/>
    </location>
</feature>
<accession>A0A0D0KSC2</accession>
<dbReference type="GO" id="GO:0016020">
    <property type="term" value="C:membrane"/>
    <property type="evidence" value="ECO:0007669"/>
    <property type="project" value="InterPro"/>
</dbReference>
<gene>
    <name evidence="3" type="ORF">RU07_18035</name>
</gene>
<dbReference type="SUPFAM" id="SSF103481">
    <property type="entry name" value="Multidrug resistance efflux transporter EmrE"/>
    <property type="match status" value="2"/>
</dbReference>
<feature type="transmembrane region" description="Helical" evidence="1">
    <location>
        <begin position="236"/>
        <end position="256"/>
    </location>
</feature>
<dbReference type="InterPro" id="IPR000620">
    <property type="entry name" value="EamA_dom"/>
</dbReference>
<dbReference type="Pfam" id="PF00892">
    <property type="entry name" value="EamA"/>
    <property type="match status" value="2"/>
</dbReference>
<evidence type="ECO:0000313" key="4">
    <source>
        <dbReference type="Proteomes" id="UP000035017"/>
    </source>
</evidence>
<feature type="transmembrane region" description="Helical" evidence="1">
    <location>
        <begin position="126"/>
        <end position="144"/>
    </location>
</feature>
<proteinExistence type="predicted"/>
<organism evidence="3 4">
    <name type="scientific">Agrobacterium tumefaciens</name>
    <dbReference type="NCBI Taxonomy" id="358"/>
    <lineage>
        <taxon>Bacteria</taxon>
        <taxon>Pseudomonadati</taxon>
        <taxon>Pseudomonadota</taxon>
        <taxon>Alphaproteobacteria</taxon>
        <taxon>Hyphomicrobiales</taxon>
        <taxon>Rhizobiaceae</taxon>
        <taxon>Rhizobium/Agrobacterium group</taxon>
        <taxon>Agrobacterium</taxon>
        <taxon>Agrobacterium tumefaciens complex</taxon>
    </lineage>
</organism>
<feature type="transmembrane region" description="Helical" evidence="1">
    <location>
        <begin position="262"/>
        <end position="280"/>
    </location>
</feature>
<keyword evidence="1" id="KW-1133">Transmembrane helix</keyword>
<feature type="domain" description="EamA" evidence="2">
    <location>
        <begin position="149"/>
        <end position="278"/>
    </location>
</feature>
<dbReference type="EMBL" id="JXQV01000024">
    <property type="protein sequence ID" value="KIP99882.1"/>
    <property type="molecule type" value="Genomic_DNA"/>
</dbReference>
<protein>
    <submittedName>
        <fullName evidence="3">Transporter</fullName>
    </submittedName>
</protein>
<dbReference type="AlphaFoldDB" id="A0A0D0KSC2"/>
<feature type="transmembrane region" description="Helical" evidence="1">
    <location>
        <begin position="36"/>
        <end position="53"/>
    </location>
</feature>
<dbReference type="InterPro" id="IPR037185">
    <property type="entry name" value="EmrE-like"/>
</dbReference>
<sequence>MSDNTLKGILLAFAAFAAYAWSDASVKLIEGQLSPIQSAFFGALFGLCALPFIRKRHDDWRDIVRTTNRPLWLLRFLSSGVGAITSVTAFTHLSMAEAFALIFLLPAFVTIMSVLFLKEQVGFKRWSAVIIGFAGVLVILRPGFRELSTGHIAAIVAGLCGAISIVVLRAMGPSEKNISLYGAGLIGTLVICGISMISTFTPPNAEQWMYLASYGLLGALANVLVMYAAQYAPAAMIGPTQYSQMLWAILFGYLIFGDHVDGWMLVGIALIIGSGLITLIRERQRHVPLPTSVAAADQNVNVAMTPDDDGPAEQSRPD</sequence>
<feature type="transmembrane region" description="Helical" evidence="1">
    <location>
        <begin position="98"/>
        <end position="117"/>
    </location>
</feature>
<dbReference type="OrthoDB" id="7818056at2"/>
<evidence type="ECO:0000313" key="3">
    <source>
        <dbReference type="EMBL" id="KIP99882.1"/>
    </source>
</evidence>
<name>A0A0D0KSC2_AGRTU</name>
<feature type="transmembrane region" description="Helical" evidence="1">
    <location>
        <begin position="73"/>
        <end position="92"/>
    </location>
</feature>
<evidence type="ECO:0000256" key="1">
    <source>
        <dbReference type="SAM" id="Phobius"/>
    </source>
</evidence>
<feature type="transmembrane region" description="Helical" evidence="1">
    <location>
        <begin position="207"/>
        <end position="229"/>
    </location>
</feature>
<keyword evidence="1" id="KW-0812">Transmembrane</keyword>
<dbReference type="PANTHER" id="PTHR22911">
    <property type="entry name" value="ACYL-MALONYL CONDENSING ENZYME-RELATED"/>
    <property type="match status" value="1"/>
</dbReference>
<keyword evidence="1" id="KW-0472">Membrane</keyword>